<feature type="chain" id="PRO_5021437645" description="beta-N-acetylhexosaminidase" evidence="7">
    <location>
        <begin position="23"/>
        <end position="766"/>
    </location>
</feature>
<dbReference type="Gene3D" id="3.20.20.80">
    <property type="entry name" value="Glycosidases"/>
    <property type="match status" value="1"/>
</dbReference>
<keyword evidence="10" id="KW-1185">Reference proteome</keyword>
<evidence type="ECO:0000313" key="10">
    <source>
        <dbReference type="Proteomes" id="UP000319374"/>
    </source>
</evidence>
<evidence type="ECO:0000313" key="9">
    <source>
        <dbReference type="EMBL" id="BBL05822.1"/>
    </source>
</evidence>
<evidence type="ECO:0000256" key="2">
    <source>
        <dbReference type="ARBA" id="ARBA00006285"/>
    </source>
</evidence>
<dbReference type="GeneID" id="98672431"/>
<dbReference type="OrthoDB" id="1090159at2"/>
<dbReference type="EMBL" id="AP019736">
    <property type="protein sequence ID" value="BBL05822.1"/>
    <property type="molecule type" value="Genomic_DNA"/>
</dbReference>
<keyword evidence="4" id="KW-0378">Hydrolase</keyword>
<comment type="similarity">
    <text evidence="2">Belongs to the glycosyl hydrolase 20 family.</text>
</comment>
<dbReference type="SUPFAM" id="SSF55545">
    <property type="entry name" value="beta-N-acetylhexosaminidase-like domain"/>
    <property type="match status" value="1"/>
</dbReference>
<dbReference type="Gene3D" id="3.30.379.10">
    <property type="entry name" value="Chitobiase/beta-hexosaminidase domain 2-like"/>
    <property type="match status" value="1"/>
</dbReference>
<gene>
    <name evidence="9" type="ORF">A5CPEGH6_04600</name>
</gene>
<dbReference type="AlphaFoldDB" id="A0A4Y1WYK4"/>
<dbReference type="PANTHER" id="PTHR22600">
    <property type="entry name" value="BETA-HEXOSAMINIDASE"/>
    <property type="match status" value="1"/>
</dbReference>
<feature type="signal peptide" evidence="7">
    <location>
        <begin position="1"/>
        <end position="22"/>
    </location>
</feature>
<dbReference type="Gene3D" id="3.90.182.10">
    <property type="entry name" value="Toxin - Anthrax Protective Antigen,domain 1"/>
    <property type="match status" value="1"/>
</dbReference>
<dbReference type="GO" id="GO:0005975">
    <property type="term" value="P:carbohydrate metabolic process"/>
    <property type="evidence" value="ECO:0007669"/>
    <property type="project" value="InterPro"/>
</dbReference>
<dbReference type="PROSITE" id="PS51820">
    <property type="entry name" value="PA14"/>
    <property type="match status" value="1"/>
</dbReference>
<name>A0A4Y1WYK4_9BACT</name>
<protein>
    <recommendedName>
        <fullName evidence="3">beta-N-acetylhexosaminidase</fullName>
        <ecNumber evidence="3">3.2.1.52</ecNumber>
    </recommendedName>
</protein>
<dbReference type="InterPro" id="IPR017853">
    <property type="entry name" value="GH"/>
</dbReference>
<dbReference type="KEGG" id="ada:A5CPEGH6_04600"/>
<dbReference type="InterPro" id="IPR037524">
    <property type="entry name" value="PA14/GLEYA"/>
</dbReference>
<dbReference type="InterPro" id="IPR025705">
    <property type="entry name" value="Beta_hexosaminidase_sua/sub"/>
</dbReference>
<dbReference type="SUPFAM" id="SSF51445">
    <property type="entry name" value="(Trans)glycosidases"/>
    <property type="match status" value="1"/>
</dbReference>
<proteinExistence type="inferred from homology"/>
<dbReference type="Pfam" id="PF00728">
    <property type="entry name" value="Glyco_hydro_20"/>
    <property type="match status" value="1"/>
</dbReference>
<reference evidence="10" key="1">
    <citation type="submission" date="2019-06" db="EMBL/GenBank/DDBJ databases">
        <title>Alistipes onderdonkii subsp. vulgaris subsp. nov., Alistipes dispar sp. nov. and Alistipes communis sp. nov., isolated from human faeces, and creation of Alistipes onderdonkii subsp. onderdonkii subsp. nov.</title>
        <authorList>
            <person name="Sakamoto M."/>
            <person name="Ikeyama N."/>
            <person name="Ogata Y."/>
            <person name="Suda W."/>
            <person name="Iino T."/>
            <person name="Hattori M."/>
            <person name="Ohkuma M."/>
        </authorList>
    </citation>
    <scope>NUCLEOTIDE SEQUENCE [LARGE SCALE GENOMIC DNA]</scope>
    <source>
        <strain evidence="10">5CPEGH6</strain>
    </source>
</reference>
<evidence type="ECO:0000259" key="8">
    <source>
        <dbReference type="PROSITE" id="PS51820"/>
    </source>
</evidence>
<sequence length="766" mass="86464">MEHAILRAAVSFAASLALTACAAPAAEELPTLLPQPRETVWKSGSYRLPERVRIGYDSPELAATAGYLAEALAPYATATTAEGEGDITLSTDTASLAEEAYRLSVSRPGIRITAGSPRGAANGIATLRQLLPPGAVREAEIPCTEIADEPAFGWRGAMLDVSRHFFDKEEILGLLDQMARLKLNKFHWHLTDDQGWRIEIRRYPDLTGKGAWRHFNKQDTICTGRARRELNDDFLLPEKRLRTEGADTLYGGCYTQRDIREIVSYAAARGIDVIPEIDMPGHFLQAIEHYPWLTCFRPETWSEQAFSSPLCLGRDDVLRFCEEIWEEVFELFPYEYVHIGGDEVNMKNWNRCPRCRARMRAEGLADGHALQAWFTRRMQRFFTEHGRRMIGWDELLADEVDPATTIMWWRPWEPQSVSDATRRGCDVIVSAQSWFYFSLEEDAGSLARTAGFEIRPDSLSDEQKARIKGIQGHLWTEKVPSWSRAEYMLYPRLLIVAEKGWCAPERVSEESLMPRLLRYCERLDAEGINYRIPSLRNYHEFCVFTDSVRTTAECPLPTAILRYTLDGSVPTAASQRYTGPMTFRDDATLRLRAFHADGRTGDWVTIRYEKCGFARPAEPRETQPGLLAEWYFKRFPDCAAIGGAQADGRCVADSVHFPQEATGRRAVGIVFRGYIDVPEKGIHTFALASNDGSVLRIGDRVVIDNDGEHPLLEKTGQAALSAGLHPLELRFFDYNGGKVQLSLVSEDGSRRTLDGKWLRHVPAESR</sequence>
<dbReference type="GO" id="GO:0030203">
    <property type="term" value="P:glycosaminoglycan metabolic process"/>
    <property type="evidence" value="ECO:0007669"/>
    <property type="project" value="TreeGrafter"/>
</dbReference>
<dbReference type="InterPro" id="IPR059177">
    <property type="entry name" value="GH29D-like_dom"/>
</dbReference>
<evidence type="ECO:0000256" key="7">
    <source>
        <dbReference type="SAM" id="SignalP"/>
    </source>
</evidence>
<dbReference type="PANTHER" id="PTHR22600:SF57">
    <property type="entry name" value="BETA-N-ACETYLHEXOSAMINIDASE"/>
    <property type="match status" value="1"/>
</dbReference>
<comment type="catalytic activity">
    <reaction evidence="1">
        <text>Hydrolysis of terminal non-reducing N-acetyl-D-hexosamine residues in N-acetyl-beta-D-hexosaminides.</text>
        <dbReference type="EC" id="3.2.1.52"/>
    </reaction>
</comment>
<dbReference type="RefSeq" id="WP_141427696.1">
    <property type="nucleotide sequence ID" value="NZ_AP019736.1"/>
</dbReference>
<evidence type="ECO:0000256" key="4">
    <source>
        <dbReference type="ARBA" id="ARBA00022801"/>
    </source>
</evidence>
<dbReference type="PRINTS" id="PR00738">
    <property type="entry name" value="GLHYDRLASE20"/>
</dbReference>
<dbReference type="GO" id="GO:0016020">
    <property type="term" value="C:membrane"/>
    <property type="evidence" value="ECO:0007669"/>
    <property type="project" value="TreeGrafter"/>
</dbReference>
<dbReference type="SUPFAM" id="SSF56988">
    <property type="entry name" value="Anthrax protective antigen"/>
    <property type="match status" value="1"/>
</dbReference>
<dbReference type="SMART" id="SM00758">
    <property type="entry name" value="PA14"/>
    <property type="match status" value="1"/>
</dbReference>
<dbReference type="Pfam" id="PF02838">
    <property type="entry name" value="Glyco_hydro_20b"/>
    <property type="match status" value="1"/>
</dbReference>
<dbReference type="GO" id="GO:0004563">
    <property type="term" value="F:beta-N-acetylhexosaminidase activity"/>
    <property type="evidence" value="ECO:0007669"/>
    <property type="project" value="UniProtKB-EC"/>
</dbReference>
<dbReference type="InterPro" id="IPR029018">
    <property type="entry name" value="Hex-like_dom2"/>
</dbReference>
<dbReference type="Pfam" id="PF07691">
    <property type="entry name" value="PA14"/>
    <property type="match status" value="1"/>
</dbReference>
<keyword evidence="5" id="KW-0326">Glycosidase</keyword>
<evidence type="ECO:0000256" key="1">
    <source>
        <dbReference type="ARBA" id="ARBA00001231"/>
    </source>
</evidence>
<dbReference type="PROSITE" id="PS51257">
    <property type="entry name" value="PROKAR_LIPOPROTEIN"/>
    <property type="match status" value="1"/>
</dbReference>
<feature type="domain" description="PA14" evidence="8">
    <location>
        <begin position="621"/>
        <end position="757"/>
    </location>
</feature>
<evidence type="ECO:0000256" key="6">
    <source>
        <dbReference type="PIRSR" id="PIRSR625705-1"/>
    </source>
</evidence>
<organism evidence="9 10">
    <name type="scientific">Alistipes dispar</name>
    <dbReference type="NCBI Taxonomy" id="2585119"/>
    <lineage>
        <taxon>Bacteria</taxon>
        <taxon>Pseudomonadati</taxon>
        <taxon>Bacteroidota</taxon>
        <taxon>Bacteroidia</taxon>
        <taxon>Bacteroidales</taxon>
        <taxon>Rikenellaceae</taxon>
        <taxon>Alistipes</taxon>
    </lineage>
</organism>
<dbReference type="InterPro" id="IPR011658">
    <property type="entry name" value="PA14_dom"/>
</dbReference>
<dbReference type="InterPro" id="IPR015883">
    <property type="entry name" value="Glyco_hydro_20_cat"/>
</dbReference>
<feature type="active site" description="Proton donor" evidence="6">
    <location>
        <position position="343"/>
    </location>
</feature>
<dbReference type="Pfam" id="PF13290">
    <property type="entry name" value="CHB_HEX_C_1"/>
    <property type="match status" value="1"/>
</dbReference>
<evidence type="ECO:0000256" key="3">
    <source>
        <dbReference type="ARBA" id="ARBA00012663"/>
    </source>
</evidence>
<accession>A0A4Y1WYK4</accession>
<dbReference type="EC" id="3.2.1.52" evidence="3"/>
<dbReference type="InterPro" id="IPR015882">
    <property type="entry name" value="HEX_bac_N"/>
</dbReference>
<keyword evidence="7" id="KW-0732">Signal</keyword>
<evidence type="ECO:0000256" key="5">
    <source>
        <dbReference type="ARBA" id="ARBA00023295"/>
    </source>
</evidence>
<dbReference type="Proteomes" id="UP000319374">
    <property type="component" value="Chromosome"/>
</dbReference>
<dbReference type="CDD" id="cd06563">
    <property type="entry name" value="GH20_chitobiase-like"/>
    <property type="match status" value="1"/>
</dbReference>